<keyword evidence="1" id="KW-0812">Transmembrane</keyword>
<feature type="signal peptide" evidence="2">
    <location>
        <begin position="1"/>
        <end position="19"/>
    </location>
</feature>
<feature type="chain" id="PRO_5045061756" evidence="2">
    <location>
        <begin position="20"/>
        <end position="99"/>
    </location>
</feature>
<dbReference type="Pfam" id="PF04956">
    <property type="entry name" value="TrbC"/>
    <property type="match status" value="1"/>
</dbReference>
<keyword evidence="4" id="KW-1185">Reference proteome</keyword>
<evidence type="ECO:0000256" key="2">
    <source>
        <dbReference type="SAM" id="SignalP"/>
    </source>
</evidence>
<accession>A0ABV7F518</accession>
<sequence length="99" mass="10190">MRLNLMGLAIATAATQAHADGFRLPMADTFCSIASAVQSQWGPGIILICIVVEGVLFLVVKKGILQQLMVVIIAATLILSAGSVLHLIGGNQASCSAVS</sequence>
<comment type="caution">
    <text evidence="3">The sequence shown here is derived from an EMBL/GenBank/DDBJ whole genome shotgun (WGS) entry which is preliminary data.</text>
</comment>
<organism evidence="3 4">
    <name type="scientific">Undibacterium arcticum</name>
    <dbReference type="NCBI Taxonomy" id="1762892"/>
    <lineage>
        <taxon>Bacteria</taxon>
        <taxon>Pseudomonadati</taxon>
        <taxon>Pseudomonadota</taxon>
        <taxon>Betaproteobacteria</taxon>
        <taxon>Burkholderiales</taxon>
        <taxon>Oxalobacteraceae</taxon>
        <taxon>Undibacterium</taxon>
    </lineage>
</organism>
<reference evidence="4" key="1">
    <citation type="journal article" date="2019" name="Int. J. Syst. Evol. Microbiol.">
        <title>The Global Catalogue of Microorganisms (GCM) 10K type strain sequencing project: providing services to taxonomists for standard genome sequencing and annotation.</title>
        <authorList>
            <consortium name="The Broad Institute Genomics Platform"/>
            <consortium name="The Broad Institute Genome Sequencing Center for Infectious Disease"/>
            <person name="Wu L."/>
            <person name="Ma J."/>
        </authorList>
    </citation>
    <scope>NUCLEOTIDE SEQUENCE [LARGE SCALE GENOMIC DNA]</scope>
    <source>
        <strain evidence="4">KCTC 42986</strain>
    </source>
</reference>
<dbReference type="EMBL" id="JBHRTP010000071">
    <property type="protein sequence ID" value="MFC3110198.1"/>
    <property type="molecule type" value="Genomic_DNA"/>
</dbReference>
<feature type="transmembrane region" description="Helical" evidence="1">
    <location>
        <begin position="67"/>
        <end position="89"/>
    </location>
</feature>
<gene>
    <name evidence="3" type="ORF">ACFOFO_19905</name>
</gene>
<dbReference type="InterPro" id="IPR007039">
    <property type="entry name" value="TrbC/VirB2"/>
</dbReference>
<proteinExistence type="predicted"/>
<protein>
    <submittedName>
        <fullName evidence="3">TrbC/VirB2 family protein</fullName>
    </submittedName>
</protein>
<dbReference type="RefSeq" id="WP_390332555.1">
    <property type="nucleotide sequence ID" value="NZ_JBHRTP010000071.1"/>
</dbReference>
<keyword evidence="1" id="KW-1133">Transmembrane helix</keyword>
<keyword evidence="2" id="KW-0732">Signal</keyword>
<evidence type="ECO:0000256" key="1">
    <source>
        <dbReference type="SAM" id="Phobius"/>
    </source>
</evidence>
<feature type="transmembrane region" description="Helical" evidence="1">
    <location>
        <begin position="43"/>
        <end position="60"/>
    </location>
</feature>
<dbReference type="Proteomes" id="UP001595530">
    <property type="component" value="Unassembled WGS sequence"/>
</dbReference>
<evidence type="ECO:0000313" key="4">
    <source>
        <dbReference type="Proteomes" id="UP001595530"/>
    </source>
</evidence>
<keyword evidence="1" id="KW-0472">Membrane</keyword>
<name>A0ABV7F518_9BURK</name>
<evidence type="ECO:0000313" key="3">
    <source>
        <dbReference type="EMBL" id="MFC3110198.1"/>
    </source>
</evidence>